<feature type="compositionally biased region" description="Pro residues" evidence="7">
    <location>
        <begin position="23"/>
        <end position="40"/>
    </location>
</feature>
<dbReference type="SUPFAM" id="SSF53822">
    <property type="entry name" value="Periplasmic binding protein-like I"/>
    <property type="match status" value="1"/>
</dbReference>
<evidence type="ECO:0000256" key="4">
    <source>
        <dbReference type="ARBA" id="ARBA00023136"/>
    </source>
</evidence>
<dbReference type="Proteomes" id="UP000681722">
    <property type="component" value="Unassembled WGS sequence"/>
</dbReference>
<dbReference type="OrthoDB" id="5984008at2759"/>
<dbReference type="EMBL" id="CAJNOQ010029193">
    <property type="protein sequence ID" value="CAF1567102.1"/>
    <property type="molecule type" value="Genomic_DNA"/>
</dbReference>
<keyword evidence="5" id="KW-0675">Receptor</keyword>
<evidence type="ECO:0000256" key="6">
    <source>
        <dbReference type="ARBA" id="ARBA00023180"/>
    </source>
</evidence>
<keyword evidence="3" id="KW-1133">Transmembrane helix</keyword>
<reference evidence="10" key="1">
    <citation type="submission" date="2021-02" db="EMBL/GenBank/DDBJ databases">
        <authorList>
            <person name="Nowell W R."/>
        </authorList>
    </citation>
    <scope>NUCLEOTIDE SEQUENCE</scope>
</reference>
<dbReference type="Pfam" id="PF01094">
    <property type="entry name" value="ANF_receptor"/>
    <property type="match status" value="1"/>
</dbReference>
<dbReference type="InterPro" id="IPR050726">
    <property type="entry name" value="mGluR"/>
</dbReference>
<dbReference type="Proteomes" id="UP000677228">
    <property type="component" value="Unassembled WGS sequence"/>
</dbReference>
<comment type="caution">
    <text evidence="10">The sequence shown here is derived from an EMBL/GenBank/DDBJ whole genome shotgun (WGS) entry which is preliminary data.</text>
</comment>
<evidence type="ECO:0000259" key="8">
    <source>
        <dbReference type="Pfam" id="PF01094"/>
    </source>
</evidence>
<dbReference type="AlphaFoldDB" id="A0A815Y9S7"/>
<dbReference type="GO" id="GO:0004930">
    <property type="term" value="F:G protein-coupled receptor activity"/>
    <property type="evidence" value="ECO:0007669"/>
    <property type="project" value="InterPro"/>
</dbReference>
<keyword evidence="13" id="KW-1185">Reference proteome</keyword>
<keyword evidence="4" id="KW-0472">Membrane</keyword>
<dbReference type="PRINTS" id="PR00248">
    <property type="entry name" value="GPCRMGR"/>
</dbReference>
<dbReference type="Gene3D" id="3.40.50.2300">
    <property type="match status" value="2"/>
</dbReference>
<gene>
    <name evidence="10" type="ORF">GPM918_LOCUS40149</name>
    <name evidence="9" type="ORF">OVA965_LOCUS36297</name>
    <name evidence="12" type="ORF">SRO942_LOCUS41071</name>
    <name evidence="11" type="ORF">TMI583_LOCUS37304</name>
</gene>
<evidence type="ECO:0000256" key="3">
    <source>
        <dbReference type="ARBA" id="ARBA00022989"/>
    </source>
</evidence>
<dbReference type="InterPro" id="IPR028082">
    <property type="entry name" value="Peripla_BP_I"/>
</dbReference>
<name>A0A815Y9S7_9BILA</name>
<evidence type="ECO:0000313" key="10">
    <source>
        <dbReference type="EMBL" id="CAF1567102.1"/>
    </source>
</evidence>
<evidence type="ECO:0000256" key="1">
    <source>
        <dbReference type="ARBA" id="ARBA00004141"/>
    </source>
</evidence>
<dbReference type="EMBL" id="CAJOBC010094994">
    <property type="protein sequence ID" value="CAF4429448.1"/>
    <property type="molecule type" value="Genomic_DNA"/>
</dbReference>
<dbReference type="Proteomes" id="UP000663829">
    <property type="component" value="Unassembled WGS sequence"/>
</dbReference>
<evidence type="ECO:0000313" key="13">
    <source>
        <dbReference type="Proteomes" id="UP000663829"/>
    </source>
</evidence>
<feature type="compositionally biased region" description="Polar residues" evidence="7">
    <location>
        <begin position="1"/>
        <end position="15"/>
    </location>
</feature>
<protein>
    <recommendedName>
        <fullName evidence="8">Receptor ligand binding region domain-containing protein</fullName>
    </recommendedName>
</protein>
<feature type="domain" description="Receptor ligand binding region" evidence="8">
    <location>
        <begin position="73"/>
        <end position="182"/>
    </location>
</feature>
<organism evidence="10 13">
    <name type="scientific">Didymodactylos carnosus</name>
    <dbReference type="NCBI Taxonomy" id="1234261"/>
    <lineage>
        <taxon>Eukaryota</taxon>
        <taxon>Metazoa</taxon>
        <taxon>Spiralia</taxon>
        <taxon>Gnathifera</taxon>
        <taxon>Rotifera</taxon>
        <taxon>Eurotatoria</taxon>
        <taxon>Bdelloidea</taxon>
        <taxon>Philodinida</taxon>
        <taxon>Philodinidae</taxon>
        <taxon>Didymodactylos</taxon>
    </lineage>
</organism>
<dbReference type="EMBL" id="CAJOBA010054624">
    <property type="protein sequence ID" value="CAF4276257.1"/>
    <property type="molecule type" value="Genomic_DNA"/>
</dbReference>
<evidence type="ECO:0000313" key="12">
    <source>
        <dbReference type="EMBL" id="CAF4429448.1"/>
    </source>
</evidence>
<keyword evidence="6" id="KW-0325">Glycoprotein</keyword>
<dbReference type="Proteomes" id="UP000682733">
    <property type="component" value="Unassembled WGS sequence"/>
</dbReference>
<evidence type="ECO:0000256" key="2">
    <source>
        <dbReference type="ARBA" id="ARBA00022692"/>
    </source>
</evidence>
<keyword evidence="2" id="KW-0812">Transmembrane</keyword>
<dbReference type="GO" id="GO:0016020">
    <property type="term" value="C:membrane"/>
    <property type="evidence" value="ECO:0007669"/>
    <property type="project" value="UniProtKB-SubCell"/>
</dbReference>
<dbReference type="InterPro" id="IPR000337">
    <property type="entry name" value="GPCR_3"/>
</dbReference>
<dbReference type="EMBL" id="CAJNOK010032676">
    <property type="protein sequence ID" value="CAF1486492.1"/>
    <property type="molecule type" value="Genomic_DNA"/>
</dbReference>
<sequence length="191" mass="20837">MQNGVENKCSKTQLKPTKISAPTTPPKSTPTPTPTPPKESPTPELELPSHDVVPYRGNVINTLDFTCKAVKSQSNIAGITGPFLSNEAKIIAQFSSRIGISTISYSATDPELSDRNAYPMFYRLAPADNIAAYAISKIFEKFKWNITNIIYQTDSYGQGGLQASTEIFIRIGVKILSTTKFDMSAKEVDGP</sequence>
<evidence type="ECO:0000256" key="5">
    <source>
        <dbReference type="ARBA" id="ARBA00023170"/>
    </source>
</evidence>
<dbReference type="PANTHER" id="PTHR24060">
    <property type="entry name" value="METABOTROPIC GLUTAMATE RECEPTOR"/>
    <property type="match status" value="1"/>
</dbReference>
<dbReference type="InterPro" id="IPR001828">
    <property type="entry name" value="ANF_lig-bd_rcpt"/>
</dbReference>
<comment type="subcellular location">
    <subcellularLocation>
        <location evidence="1">Membrane</location>
        <topology evidence="1">Multi-pass membrane protein</topology>
    </subcellularLocation>
</comment>
<feature type="region of interest" description="Disordered" evidence="7">
    <location>
        <begin position="1"/>
        <end position="49"/>
    </location>
</feature>
<evidence type="ECO:0000313" key="9">
    <source>
        <dbReference type="EMBL" id="CAF1486492.1"/>
    </source>
</evidence>
<evidence type="ECO:0000313" key="11">
    <source>
        <dbReference type="EMBL" id="CAF4276257.1"/>
    </source>
</evidence>
<proteinExistence type="predicted"/>
<evidence type="ECO:0000256" key="7">
    <source>
        <dbReference type="SAM" id="MobiDB-lite"/>
    </source>
</evidence>
<accession>A0A815Y9S7</accession>